<dbReference type="InterPro" id="IPR001045">
    <property type="entry name" value="Spermi_synthase"/>
</dbReference>
<accession>A0AAD6IQB8</accession>
<evidence type="ECO:0000256" key="4">
    <source>
        <dbReference type="RuleBase" id="RU003836"/>
    </source>
</evidence>
<comment type="caution">
    <text evidence="6">The sequence shown here is derived from an EMBL/GenBank/DDBJ whole genome shotgun (WGS) entry which is preliminary data.</text>
</comment>
<dbReference type="InterPro" id="IPR030374">
    <property type="entry name" value="PABS"/>
</dbReference>
<dbReference type="GO" id="GO:0004766">
    <property type="term" value="F:spermidine synthase activity"/>
    <property type="evidence" value="ECO:0007669"/>
    <property type="project" value="TreeGrafter"/>
</dbReference>
<dbReference type="Pfam" id="PF01564">
    <property type="entry name" value="Spermine_synth"/>
    <property type="match status" value="1"/>
</dbReference>
<keyword evidence="7" id="KW-1185">Reference proteome</keyword>
<evidence type="ECO:0000256" key="2">
    <source>
        <dbReference type="ARBA" id="ARBA00022679"/>
    </source>
</evidence>
<keyword evidence="3" id="KW-0620">Polyamine biosynthesis</keyword>
<reference evidence="6" key="1">
    <citation type="submission" date="2023-01" db="EMBL/GenBank/DDBJ databases">
        <title>The chitinases involved in constricting ring structure development in the nematode-trapping fungus Drechslerella dactyloides.</title>
        <authorList>
            <person name="Wang R."/>
            <person name="Zhang L."/>
            <person name="Tang P."/>
            <person name="Li S."/>
            <person name="Liang L."/>
        </authorList>
    </citation>
    <scope>NUCLEOTIDE SEQUENCE</scope>
    <source>
        <strain evidence="6">YMF1.00031</strain>
    </source>
</reference>
<organism evidence="6 7">
    <name type="scientific">Drechslerella dactyloides</name>
    <name type="common">Nematode-trapping fungus</name>
    <name type="synonym">Arthrobotrys dactyloides</name>
    <dbReference type="NCBI Taxonomy" id="74499"/>
    <lineage>
        <taxon>Eukaryota</taxon>
        <taxon>Fungi</taxon>
        <taxon>Dikarya</taxon>
        <taxon>Ascomycota</taxon>
        <taxon>Pezizomycotina</taxon>
        <taxon>Orbiliomycetes</taxon>
        <taxon>Orbiliales</taxon>
        <taxon>Orbiliaceae</taxon>
        <taxon>Drechslerella</taxon>
    </lineage>
</organism>
<dbReference type="PROSITE" id="PS01330">
    <property type="entry name" value="PABS_1"/>
    <property type="match status" value="1"/>
</dbReference>
<evidence type="ECO:0000313" key="7">
    <source>
        <dbReference type="Proteomes" id="UP001221413"/>
    </source>
</evidence>
<dbReference type="NCBIfam" id="TIGR00417">
    <property type="entry name" value="speE"/>
    <property type="match status" value="1"/>
</dbReference>
<name>A0AAD6IQB8_DREDA</name>
<dbReference type="EMBL" id="JAQGDS010000013">
    <property type="protein sequence ID" value="KAJ6256356.1"/>
    <property type="molecule type" value="Genomic_DNA"/>
</dbReference>
<dbReference type="Gene3D" id="2.30.140.10">
    <property type="entry name" value="Spermidine synthase, tetramerisation domain"/>
    <property type="match status" value="1"/>
</dbReference>
<feature type="domain" description="PABS" evidence="5">
    <location>
        <begin position="12"/>
        <end position="222"/>
    </location>
</feature>
<dbReference type="InterPro" id="IPR029063">
    <property type="entry name" value="SAM-dependent_MTases_sf"/>
</dbReference>
<evidence type="ECO:0000256" key="1">
    <source>
        <dbReference type="ARBA" id="ARBA00007867"/>
    </source>
</evidence>
<gene>
    <name evidence="6" type="ORF">Dda_8854</name>
</gene>
<dbReference type="CDD" id="cd02440">
    <property type="entry name" value="AdoMet_MTases"/>
    <property type="match status" value="1"/>
</dbReference>
<dbReference type="InterPro" id="IPR037163">
    <property type="entry name" value="Spermidine_synt_N_sf"/>
</dbReference>
<dbReference type="GO" id="GO:0008295">
    <property type="term" value="P:spermidine biosynthetic process"/>
    <property type="evidence" value="ECO:0007669"/>
    <property type="project" value="TreeGrafter"/>
</dbReference>
<feature type="active site" description="Proton acceptor" evidence="3">
    <location>
        <position position="169"/>
    </location>
</feature>
<dbReference type="GO" id="GO:0005829">
    <property type="term" value="C:cytosol"/>
    <property type="evidence" value="ECO:0007669"/>
    <property type="project" value="TreeGrafter"/>
</dbReference>
<dbReference type="PROSITE" id="PS51006">
    <property type="entry name" value="PABS_2"/>
    <property type="match status" value="1"/>
</dbReference>
<evidence type="ECO:0000256" key="3">
    <source>
        <dbReference type="PROSITE-ProRule" id="PRU00354"/>
    </source>
</evidence>
<proteinExistence type="inferred from homology"/>
<dbReference type="PANTHER" id="PTHR11558:SF11">
    <property type="entry name" value="SPERMIDINE SYNTHASE"/>
    <property type="match status" value="1"/>
</dbReference>
<dbReference type="Pfam" id="PF17284">
    <property type="entry name" value="Spermine_synt_N"/>
    <property type="match status" value="1"/>
</dbReference>
<dbReference type="Proteomes" id="UP001221413">
    <property type="component" value="Unassembled WGS sequence"/>
</dbReference>
<evidence type="ECO:0000259" key="5">
    <source>
        <dbReference type="PROSITE" id="PS51006"/>
    </source>
</evidence>
<sequence length="222" mass="24749">MSKEITHPAIVDGWFREINDMWPGQAMNLKVKKILHHEKTPYQDVLVFESTDYGNVLVLDGIIQSTDRDAFAHSEMIAHLAMNSHPNPKKVLIIGGGQGGSLREVLKHECVEEVTVCDIDEAVIRVSKQYLPEMSLSYNNEKPKPRIYIGDGFKFLADYKNEFDIIITDGTDSIGPGEGLFQTPFIELLNEALKEGGVTATQGCSFSMHLLKALVFIVLQVS</sequence>
<dbReference type="InterPro" id="IPR035246">
    <property type="entry name" value="Spermidine_synt_N"/>
</dbReference>
<protein>
    <recommendedName>
        <fullName evidence="5">PABS domain-containing protein</fullName>
    </recommendedName>
</protein>
<comment type="similarity">
    <text evidence="1 4">Belongs to the spermidine/spermine synthase family.</text>
</comment>
<dbReference type="HAMAP" id="MF_00198">
    <property type="entry name" value="Spermidine_synth"/>
    <property type="match status" value="1"/>
</dbReference>
<dbReference type="AlphaFoldDB" id="A0AAD6IQB8"/>
<evidence type="ECO:0000313" key="6">
    <source>
        <dbReference type="EMBL" id="KAJ6256356.1"/>
    </source>
</evidence>
<dbReference type="PANTHER" id="PTHR11558">
    <property type="entry name" value="SPERMIDINE/SPERMINE SYNTHASE"/>
    <property type="match status" value="1"/>
</dbReference>
<dbReference type="SUPFAM" id="SSF53335">
    <property type="entry name" value="S-adenosyl-L-methionine-dependent methyltransferases"/>
    <property type="match status" value="1"/>
</dbReference>
<dbReference type="InterPro" id="IPR030373">
    <property type="entry name" value="PABS_CS"/>
</dbReference>
<keyword evidence="2 3" id="KW-0808">Transferase</keyword>
<dbReference type="Gene3D" id="3.40.50.150">
    <property type="entry name" value="Vaccinia Virus protein VP39"/>
    <property type="match status" value="1"/>
</dbReference>
<dbReference type="FunFam" id="2.30.140.10:FF:000001">
    <property type="entry name" value="SPE3p Spermidine synthase"/>
    <property type="match status" value="1"/>
</dbReference>